<reference evidence="1" key="2">
    <citation type="journal article" date="2015" name="Data Brief">
        <title>Shoot transcriptome of the giant reed, Arundo donax.</title>
        <authorList>
            <person name="Barrero R.A."/>
            <person name="Guerrero F.D."/>
            <person name="Moolhuijzen P."/>
            <person name="Goolsby J.A."/>
            <person name="Tidwell J."/>
            <person name="Bellgard S.E."/>
            <person name="Bellgard M.I."/>
        </authorList>
    </citation>
    <scope>NUCLEOTIDE SEQUENCE</scope>
    <source>
        <tissue evidence="1">Shoot tissue taken approximately 20 cm above the soil surface</tissue>
    </source>
</reference>
<dbReference type="EMBL" id="GBRH01235266">
    <property type="protein sequence ID" value="JAD62629.1"/>
    <property type="molecule type" value="Transcribed_RNA"/>
</dbReference>
<sequence length="35" mass="4097">MLRFNLPRKKTVLQSLQPDYVTNAKGKFSDTSKKR</sequence>
<organism evidence="1">
    <name type="scientific">Arundo donax</name>
    <name type="common">Giant reed</name>
    <name type="synonym">Donax arundinaceus</name>
    <dbReference type="NCBI Taxonomy" id="35708"/>
    <lineage>
        <taxon>Eukaryota</taxon>
        <taxon>Viridiplantae</taxon>
        <taxon>Streptophyta</taxon>
        <taxon>Embryophyta</taxon>
        <taxon>Tracheophyta</taxon>
        <taxon>Spermatophyta</taxon>
        <taxon>Magnoliopsida</taxon>
        <taxon>Liliopsida</taxon>
        <taxon>Poales</taxon>
        <taxon>Poaceae</taxon>
        <taxon>PACMAD clade</taxon>
        <taxon>Arundinoideae</taxon>
        <taxon>Arundineae</taxon>
        <taxon>Arundo</taxon>
    </lineage>
</organism>
<proteinExistence type="predicted"/>
<reference evidence="1" key="1">
    <citation type="submission" date="2014-09" db="EMBL/GenBank/DDBJ databases">
        <authorList>
            <person name="Magalhaes I.L.F."/>
            <person name="Oliveira U."/>
            <person name="Santos F.R."/>
            <person name="Vidigal T.H.D.A."/>
            <person name="Brescovit A.D."/>
            <person name="Santos A.J."/>
        </authorList>
    </citation>
    <scope>NUCLEOTIDE SEQUENCE</scope>
    <source>
        <tissue evidence="1">Shoot tissue taken approximately 20 cm above the soil surface</tissue>
    </source>
</reference>
<accession>A0A0A9BFB9</accession>
<evidence type="ECO:0000313" key="1">
    <source>
        <dbReference type="EMBL" id="JAD62629.1"/>
    </source>
</evidence>
<name>A0A0A9BFB9_ARUDO</name>
<dbReference type="AlphaFoldDB" id="A0A0A9BFB9"/>
<protein>
    <submittedName>
        <fullName evidence="1">Uncharacterized protein</fullName>
    </submittedName>
</protein>